<gene>
    <name evidence="8" type="ORF">CWS31_011445</name>
</gene>
<evidence type="ECO:0000256" key="7">
    <source>
        <dbReference type="SAM" id="SignalP"/>
    </source>
</evidence>
<dbReference type="Gene3D" id="1.10.575.10">
    <property type="entry name" value="P1 Nuclease"/>
    <property type="match status" value="1"/>
</dbReference>
<dbReference type="Pfam" id="PF02265">
    <property type="entry name" value="S1-P1_nuclease"/>
    <property type="match status" value="1"/>
</dbReference>
<keyword evidence="9" id="KW-1185">Reference proteome</keyword>
<dbReference type="CDD" id="cd11010">
    <property type="entry name" value="S1-P1_nuclease"/>
    <property type="match status" value="1"/>
</dbReference>
<sequence length="297" mass="34472">MTKNILRKSFCFLALLSATLLYSQPSFALAKFGHQLVCQLAFDHLSTAKQQRVIQLLHAVPRKHQTLINQYNNNKIDSPMTFAKACTWADAVKKQSEFKQYSSWHYFNVPRDLARITTKPLCSKNCLPQAIITHQKQLQANPRSWESAQALLFLGHWLGDIHQPLHVSYASDLGGNKIRFSDTKSYCKNLHSYWDTCLIKTTRRTKKDWIAKLNSQWNSISIPPFYNQQVWGWADESYQLIRQPDFQYCNLSSRGECLQPQNRITLSDNYAQKHIPLMEQQLLKAAKRLTRLLEVSL</sequence>
<proteinExistence type="predicted"/>
<name>A0ABY3MVM8_9GAMM</name>
<dbReference type="PANTHER" id="PTHR33146:SF26">
    <property type="entry name" value="ENDONUCLEASE 4"/>
    <property type="match status" value="1"/>
</dbReference>
<evidence type="ECO:0000256" key="5">
    <source>
        <dbReference type="ARBA" id="ARBA00023157"/>
    </source>
</evidence>
<evidence type="ECO:0000256" key="4">
    <source>
        <dbReference type="ARBA" id="ARBA00022801"/>
    </source>
</evidence>
<keyword evidence="5" id="KW-1015">Disulfide bond</keyword>
<feature type="signal peptide" evidence="7">
    <location>
        <begin position="1"/>
        <end position="28"/>
    </location>
</feature>
<dbReference type="Proteomes" id="UP000815846">
    <property type="component" value="Unassembled WGS sequence"/>
</dbReference>
<dbReference type="PANTHER" id="PTHR33146">
    <property type="entry name" value="ENDONUCLEASE 4"/>
    <property type="match status" value="1"/>
</dbReference>
<evidence type="ECO:0000256" key="2">
    <source>
        <dbReference type="ARBA" id="ARBA00022723"/>
    </source>
</evidence>
<keyword evidence="6" id="KW-0325">Glycoprotein</keyword>
<organism evidence="8 9">
    <name type="scientific">Colwellia echini</name>
    <dbReference type="NCBI Taxonomy" id="1982103"/>
    <lineage>
        <taxon>Bacteria</taxon>
        <taxon>Pseudomonadati</taxon>
        <taxon>Pseudomonadota</taxon>
        <taxon>Gammaproteobacteria</taxon>
        <taxon>Alteromonadales</taxon>
        <taxon>Colwelliaceae</taxon>
        <taxon>Colwellia</taxon>
    </lineage>
</organism>
<keyword evidence="3" id="KW-0255">Endonuclease</keyword>
<dbReference type="EMBL" id="PJAI02000012">
    <property type="protein sequence ID" value="TYK65268.1"/>
    <property type="molecule type" value="Genomic_DNA"/>
</dbReference>
<dbReference type="InterPro" id="IPR003154">
    <property type="entry name" value="S1/P1nuclease"/>
</dbReference>
<reference evidence="8 9" key="1">
    <citation type="submission" date="2019-08" db="EMBL/GenBank/DDBJ databases">
        <title>Microbe sample from Colwellia echini.</title>
        <authorList>
            <person name="Christiansen L."/>
            <person name="Pathiraja D."/>
            <person name="Schultz-Johansen M."/>
            <person name="Choi I.-G."/>
            <person name="Stougaard P."/>
        </authorList>
    </citation>
    <scope>NUCLEOTIDE SEQUENCE [LARGE SCALE GENOMIC DNA]</scope>
    <source>
        <strain evidence="8 9">A3</strain>
    </source>
</reference>
<accession>A0ABY3MVM8</accession>
<evidence type="ECO:0000313" key="8">
    <source>
        <dbReference type="EMBL" id="TYK65268.1"/>
    </source>
</evidence>
<evidence type="ECO:0000256" key="3">
    <source>
        <dbReference type="ARBA" id="ARBA00022759"/>
    </source>
</evidence>
<evidence type="ECO:0000313" key="9">
    <source>
        <dbReference type="Proteomes" id="UP000815846"/>
    </source>
</evidence>
<keyword evidence="1" id="KW-0540">Nuclease</keyword>
<evidence type="ECO:0000256" key="1">
    <source>
        <dbReference type="ARBA" id="ARBA00022722"/>
    </source>
</evidence>
<keyword evidence="7" id="KW-0732">Signal</keyword>
<protein>
    <submittedName>
        <fullName evidence="8">S1/P1 nuclease</fullName>
    </submittedName>
</protein>
<keyword evidence="2" id="KW-0479">Metal-binding</keyword>
<comment type="caution">
    <text evidence="8">The sequence shown here is derived from an EMBL/GenBank/DDBJ whole genome shotgun (WGS) entry which is preliminary data.</text>
</comment>
<evidence type="ECO:0000256" key="6">
    <source>
        <dbReference type="ARBA" id="ARBA00023180"/>
    </source>
</evidence>
<dbReference type="RefSeq" id="WP_101345636.1">
    <property type="nucleotide sequence ID" value="NZ_PJAI02000012.1"/>
</dbReference>
<keyword evidence="4" id="KW-0378">Hydrolase</keyword>
<dbReference type="InterPro" id="IPR008947">
    <property type="entry name" value="PLipase_C/P1_nuclease_dom_sf"/>
</dbReference>
<dbReference type="SUPFAM" id="SSF48537">
    <property type="entry name" value="Phospholipase C/P1 nuclease"/>
    <property type="match status" value="1"/>
</dbReference>
<feature type="chain" id="PRO_5047508196" evidence="7">
    <location>
        <begin position="29"/>
        <end position="297"/>
    </location>
</feature>